<dbReference type="PANTHER" id="PTHR30026:SF20">
    <property type="entry name" value="OUTER MEMBRANE PROTEIN TOLC"/>
    <property type="match status" value="1"/>
</dbReference>
<dbReference type="InterPro" id="IPR051906">
    <property type="entry name" value="TolC-like"/>
</dbReference>
<evidence type="ECO:0000256" key="7">
    <source>
        <dbReference type="ARBA" id="ARBA00023237"/>
    </source>
</evidence>
<dbReference type="AlphaFoldDB" id="A0A841K5I8"/>
<comment type="subcellular location">
    <subcellularLocation>
        <location evidence="1">Cell outer membrane</location>
    </subcellularLocation>
</comment>
<dbReference type="PANTHER" id="PTHR30026">
    <property type="entry name" value="OUTER MEMBRANE PROTEIN TOLC"/>
    <property type="match status" value="1"/>
</dbReference>
<keyword evidence="9" id="KW-1185">Reference proteome</keyword>
<evidence type="ECO:0000256" key="5">
    <source>
        <dbReference type="ARBA" id="ARBA00022692"/>
    </source>
</evidence>
<evidence type="ECO:0000256" key="6">
    <source>
        <dbReference type="ARBA" id="ARBA00023136"/>
    </source>
</evidence>
<dbReference type="InterPro" id="IPR003423">
    <property type="entry name" value="OMP_efflux"/>
</dbReference>
<organism evidence="8 9">
    <name type="scientific">Silvibacterium bohemicum</name>
    <dbReference type="NCBI Taxonomy" id="1577686"/>
    <lineage>
        <taxon>Bacteria</taxon>
        <taxon>Pseudomonadati</taxon>
        <taxon>Acidobacteriota</taxon>
        <taxon>Terriglobia</taxon>
        <taxon>Terriglobales</taxon>
        <taxon>Acidobacteriaceae</taxon>
        <taxon>Silvibacterium</taxon>
    </lineage>
</organism>
<keyword evidence="7" id="KW-0998">Cell outer membrane</keyword>
<keyword evidence="5" id="KW-0812">Transmembrane</keyword>
<comment type="caution">
    <text evidence="8">The sequence shown here is derived from an EMBL/GenBank/DDBJ whole genome shotgun (WGS) entry which is preliminary data.</text>
</comment>
<dbReference type="SUPFAM" id="SSF56954">
    <property type="entry name" value="Outer membrane efflux proteins (OEP)"/>
    <property type="match status" value="1"/>
</dbReference>
<keyword evidence="6" id="KW-0472">Membrane</keyword>
<dbReference type="GO" id="GO:0015562">
    <property type="term" value="F:efflux transmembrane transporter activity"/>
    <property type="evidence" value="ECO:0007669"/>
    <property type="project" value="InterPro"/>
</dbReference>
<dbReference type="OrthoDB" id="9813458at2"/>
<dbReference type="GO" id="GO:0009279">
    <property type="term" value="C:cell outer membrane"/>
    <property type="evidence" value="ECO:0007669"/>
    <property type="project" value="UniProtKB-SubCell"/>
</dbReference>
<protein>
    <submittedName>
        <fullName evidence="8">Outer membrane protein TolC</fullName>
    </submittedName>
</protein>
<accession>A0A841K5I8</accession>
<dbReference type="EMBL" id="JACHEK010000008">
    <property type="protein sequence ID" value="MBB6145868.1"/>
    <property type="molecule type" value="Genomic_DNA"/>
</dbReference>
<evidence type="ECO:0000256" key="2">
    <source>
        <dbReference type="ARBA" id="ARBA00007613"/>
    </source>
</evidence>
<evidence type="ECO:0000313" key="8">
    <source>
        <dbReference type="EMBL" id="MBB6145868.1"/>
    </source>
</evidence>
<evidence type="ECO:0000313" key="9">
    <source>
        <dbReference type="Proteomes" id="UP000538666"/>
    </source>
</evidence>
<dbReference type="Proteomes" id="UP000538666">
    <property type="component" value="Unassembled WGS sequence"/>
</dbReference>
<dbReference type="Pfam" id="PF02321">
    <property type="entry name" value="OEP"/>
    <property type="match status" value="1"/>
</dbReference>
<gene>
    <name evidence="8" type="ORF">HNQ77_003838</name>
</gene>
<evidence type="ECO:0000256" key="4">
    <source>
        <dbReference type="ARBA" id="ARBA00022452"/>
    </source>
</evidence>
<dbReference type="RefSeq" id="WP_082125703.1">
    <property type="nucleotide sequence ID" value="NZ_JACHEK010000008.1"/>
</dbReference>
<evidence type="ECO:0000256" key="3">
    <source>
        <dbReference type="ARBA" id="ARBA00022448"/>
    </source>
</evidence>
<dbReference type="GO" id="GO:1990281">
    <property type="term" value="C:efflux pump complex"/>
    <property type="evidence" value="ECO:0007669"/>
    <property type="project" value="TreeGrafter"/>
</dbReference>
<comment type="similarity">
    <text evidence="2">Belongs to the outer membrane factor (OMF) (TC 1.B.17) family.</text>
</comment>
<keyword evidence="4" id="KW-1134">Transmembrane beta strand</keyword>
<proteinExistence type="inferred from homology"/>
<dbReference type="GO" id="GO:0015288">
    <property type="term" value="F:porin activity"/>
    <property type="evidence" value="ECO:0007669"/>
    <property type="project" value="TreeGrafter"/>
</dbReference>
<dbReference type="Gene3D" id="1.20.1600.10">
    <property type="entry name" value="Outer membrane efflux proteins (OEP)"/>
    <property type="match status" value="1"/>
</dbReference>
<sequence length="651" mass="70482">MTKSHIDNFPSPVHCGTYTNHGVIQLEHVFAIRPDRVTSKLLDVSIGRYLGIGWRKPVCIRLHGPICSHGGATSSCAAAIRRKTYWTVAFIDAEMPFDTKVQWISSCSSGVILQVSSGDLWSPAFTEPPWDRSEMDKTTTGLKGESKFLWRRSGIRYKPWNKALLISSSLLGGAGAFAQYNAPATPAPYNPIALAEVTGSPRTAVQSGQNNDHTLSQNPYLGGVPQGQLSATPVELSLDSAVALGLKQNLAGVLASDAVTDARGQRWQALSELLPHVITDTGFGAHQVNVKAAFGLTIPREPPIIGPFGYFDSRAYLTQSVFDWTSIERSRSSQARLKSAEFSSKDAREIIVLVIVSNYLLVIADQSEVESATSQRDTAKALFQQASDQKSAGLASAVDVLRSQVQLQSREQKLIVAQNNLAKQKLVLARAIGLPLGQKFEITTQIPFQELTPSSLDEAIQSAYKARPDFQSQANQVGSAELERKAVSAERYPSLGVETDYGLSGVNPGSSHGTVDAAATLRIPVFQGGRVHGDILRADASLTREKQRLEDLQASIDQEVRDSYLDLDAAAQEVAVEKSAVTLATQNLEQSRDRFTAGVTDNIEVVQAQDALAITTDAYIASLYSYNLSKIALARSTGVAESRFAEYVEGK</sequence>
<reference evidence="8 9" key="1">
    <citation type="submission" date="2020-08" db="EMBL/GenBank/DDBJ databases">
        <title>Genomic Encyclopedia of Type Strains, Phase IV (KMG-IV): sequencing the most valuable type-strain genomes for metagenomic binning, comparative biology and taxonomic classification.</title>
        <authorList>
            <person name="Goeker M."/>
        </authorList>
    </citation>
    <scope>NUCLEOTIDE SEQUENCE [LARGE SCALE GENOMIC DNA]</scope>
    <source>
        <strain evidence="8 9">DSM 103733</strain>
    </source>
</reference>
<keyword evidence="3" id="KW-0813">Transport</keyword>
<evidence type="ECO:0000256" key="1">
    <source>
        <dbReference type="ARBA" id="ARBA00004442"/>
    </source>
</evidence>
<name>A0A841K5I8_9BACT</name>